<protein>
    <submittedName>
        <fullName evidence="1">Uncharacterized protein</fullName>
    </submittedName>
</protein>
<sequence>MNLGRAGIETSAQIFIAFGIDDSGKKVTIQGEKVTIQGEKVTIQTGVPSLFQPSHIMTQYGTFSALLYDEEYHVCVLDVLFSTD</sequence>
<keyword evidence="2" id="KW-1185">Reference proteome</keyword>
<accession>A0A4Y2MDT2</accession>
<name>A0A4Y2MDT2_ARAVE</name>
<gene>
    <name evidence="1" type="ORF">AVEN_172602_1</name>
</gene>
<reference evidence="1 2" key="1">
    <citation type="journal article" date="2019" name="Sci. Rep.">
        <title>Orb-weaving spider Araneus ventricosus genome elucidates the spidroin gene catalogue.</title>
        <authorList>
            <person name="Kono N."/>
            <person name="Nakamura H."/>
            <person name="Ohtoshi R."/>
            <person name="Moran D.A.P."/>
            <person name="Shinohara A."/>
            <person name="Yoshida Y."/>
            <person name="Fujiwara M."/>
            <person name="Mori M."/>
            <person name="Tomita M."/>
            <person name="Arakawa K."/>
        </authorList>
    </citation>
    <scope>NUCLEOTIDE SEQUENCE [LARGE SCALE GENOMIC DNA]</scope>
</reference>
<organism evidence="1 2">
    <name type="scientific">Araneus ventricosus</name>
    <name type="common">Orbweaver spider</name>
    <name type="synonym">Epeira ventricosa</name>
    <dbReference type="NCBI Taxonomy" id="182803"/>
    <lineage>
        <taxon>Eukaryota</taxon>
        <taxon>Metazoa</taxon>
        <taxon>Ecdysozoa</taxon>
        <taxon>Arthropoda</taxon>
        <taxon>Chelicerata</taxon>
        <taxon>Arachnida</taxon>
        <taxon>Araneae</taxon>
        <taxon>Araneomorphae</taxon>
        <taxon>Entelegynae</taxon>
        <taxon>Araneoidea</taxon>
        <taxon>Araneidae</taxon>
        <taxon>Araneus</taxon>
    </lineage>
</organism>
<comment type="caution">
    <text evidence="1">The sequence shown here is derived from an EMBL/GenBank/DDBJ whole genome shotgun (WGS) entry which is preliminary data.</text>
</comment>
<evidence type="ECO:0000313" key="1">
    <source>
        <dbReference type="EMBL" id="GBN23897.1"/>
    </source>
</evidence>
<proteinExistence type="predicted"/>
<evidence type="ECO:0000313" key="2">
    <source>
        <dbReference type="Proteomes" id="UP000499080"/>
    </source>
</evidence>
<dbReference type="AlphaFoldDB" id="A0A4Y2MDT2"/>
<dbReference type="Proteomes" id="UP000499080">
    <property type="component" value="Unassembled WGS sequence"/>
</dbReference>
<dbReference type="EMBL" id="BGPR01007052">
    <property type="protein sequence ID" value="GBN23897.1"/>
    <property type="molecule type" value="Genomic_DNA"/>
</dbReference>